<dbReference type="InterPro" id="IPR000182">
    <property type="entry name" value="GNAT_dom"/>
</dbReference>
<protein>
    <recommendedName>
        <fullName evidence="6">Glucosamine 6-phosphate N-acetyltransferase</fullName>
        <ecNumber evidence="6">2.3.1.4</ecNumber>
    </recommendedName>
</protein>
<evidence type="ECO:0000256" key="3">
    <source>
        <dbReference type="ARBA" id="ARBA00022679"/>
    </source>
</evidence>
<evidence type="ECO:0000256" key="6">
    <source>
        <dbReference type="RuleBase" id="RU365086"/>
    </source>
</evidence>
<dbReference type="InterPro" id="IPR039143">
    <property type="entry name" value="GNPNAT1-like"/>
</dbReference>
<dbReference type="Pfam" id="PF00583">
    <property type="entry name" value="Acetyltransf_1"/>
    <property type="match status" value="1"/>
</dbReference>
<keyword evidence="4 6" id="KW-0012">Acyltransferase</keyword>
<comment type="pathway">
    <text evidence="1 6">Nucleotide-sugar biosynthesis; UDP-N-acetyl-alpha-D-glucosamine biosynthesis; N-acetyl-alpha-D-glucosamine 1-phosphate from alpha-D-glucosamine 6-phosphate (route I): step 1/2.</text>
</comment>
<comment type="similarity">
    <text evidence="2 6">Belongs to the acetyltransferase family. GNA1 subfamily.</text>
</comment>
<dbReference type="EMBL" id="VIIS01001613">
    <property type="protein sequence ID" value="KAF0295548.1"/>
    <property type="molecule type" value="Genomic_DNA"/>
</dbReference>
<keyword evidence="9" id="KW-1185">Reference proteome</keyword>
<dbReference type="PANTHER" id="PTHR13355:SF11">
    <property type="entry name" value="GLUCOSAMINE 6-PHOSPHATE N-ACETYLTRANSFERASE"/>
    <property type="match status" value="1"/>
</dbReference>
<dbReference type="EC" id="2.3.1.4" evidence="6"/>
<name>A0A6A4W0C8_AMPAM</name>
<evidence type="ECO:0000313" key="8">
    <source>
        <dbReference type="EMBL" id="KAF0295548.1"/>
    </source>
</evidence>
<comment type="catalytic activity">
    <reaction evidence="5 6">
        <text>D-glucosamine 6-phosphate + acetyl-CoA = N-acetyl-D-glucosamine 6-phosphate + CoA + H(+)</text>
        <dbReference type="Rhea" id="RHEA:10292"/>
        <dbReference type="ChEBI" id="CHEBI:15378"/>
        <dbReference type="ChEBI" id="CHEBI:57287"/>
        <dbReference type="ChEBI" id="CHEBI:57288"/>
        <dbReference type="ChEBI" id="CHEBI:57513"/>
        <dbReference type="ChEBI" id="CHEBI:58725"/>
        <dbReference type="EC" id="2.3.1.4"/>
    </reaction>
</comment>
<dbReference type="FunFam" id="3.40.630.30:FF:000043">
    <property type="entry name" value="Glucosamine 6-phosphate N-acetyltransferase"/>
    <property type="match status" value="1"/>
</dbReference>
<evidence type="ECO:0000256" key="4">
    <source>
        <dbReference type="ARBA" id="ARBA00023315"/>
    </source>
</evidence>
<dbReference type="UniPathway" id="UPA00113">
    <property type="reaction ID" value="UER00529"/>
</dbReference>
<dbReference type="GO" id="GO:0006048">
    <property type="term" value="P:UDP-N-acetylglucosamine biosynthetic process"/>
    <property type="evidence" value="ECO:0007669"/>
    <property type="project" value="UniProtKB-UniRule"/>
</dbReference>
<evidence type="ECO:0000256" key="1">
    <source>
        <dbReference type="ARBA" id="ARBA00004832"/>
    </source>
</evidence>
<evidence type="ECO:0000313" key="9">
    <source>
        <dbReference type="Proteomes" id="UP000440578"/>
    </source>
</evidence>
<evidence type="ECO:0000259" key="7">
    <source>
        <dbReference type="PROSITE" id="PS51186"/>
    </source>
</evidence>
<reference evidence="8 9" key="1">
    <citation type="submission" date="2019-07" db="EMBL/GenBank/DDBJ databases">
        <title>Draft genome assembly of a fouling barnacle, Amphibalanus amphitrite (Darwin, 1854): The first reference genome for Thecostraca.</title>
        <authorList>
            <person name="Kim W."/>
        </authorList>
    </citation>
    <scope>NUCLEOTIDE SEQUENCE [LARGE SCALE GENOMIC DNA]</scope>
    <source>
        <strain evidence="8">SNU_AA5</strain>
        <tissue evidence="8">Soma without cirri and trophi</tissue>
    </source>
</reference>
<dbReference type="OrthoDB" id="10039976at2759"/>
<feature type="domain" description="N-acetyltransferase" evidence="7">
    <location>
        <begin position="60"/>
        <end position="207"/>
    </location>
</feature>
<dbReference type="PANTHER" id="PTHR13355">
    <property type="entry name" value="GLUCOSAMINE 6-PHOSPHATE N-ACETYLTRANSFERASE"/>
    <property type="match status" value="1"/>
</dbReference>
<sequence>MGYRYEVYLAGAEPAQNGCVNGAGEGSDIFPRSLLKQLDWADYADKFRPAITAEQPGDGLLVRPLQKEDYDKGFLQLLGQLTEVGDISREDFLKRYEAMTACPSTYYPVVVEDEVKGQVVGAATLVIEQKFIHHCAVRGRLEDVVVSDDYRGKQLGKLLIAVITLLAKRLHCYKITLDCKDVMIPFYSKMGYTNEAGRANYMTIRYD</sequence>
<dbReference type="Proteomes" id="UP000440578">
    <property type="component" value="Unassembled WGS sequence"/>
</dbReference>
<dbReference type="Gene3D" id="3.40.630.30">
    <property type="match status" value="1"/>
</dbReference>
<gene>
    <name evidence="8" type="ORF">FJT64_006959</name>
</gene>
<keyword evidence="3 6" id="KW-0808">Transferase</keyword>
<dbReference type="SUPFAM" id="SSF55729">
    <property type="entry name" value="Acyl-CoA N-acyltransferases (Nat)"/>
    <property type="match status" value="1"/>
</dbReference>
<evidence type="ECO:0000256" key="2">
    <source>
        <dbReference type="ARBA" id="ARBA00006048"/>
    </source>
</evidence>
<organism evidence="8 9">
    <name type="scientific">Amphibalanus amphitrite</name>
    <name type="common">Striped barnacle</name>
    <name type="synonym">Balanus amphitrite</name>
    <dbReference type="NCBI Taxonomy" id="1232801"/>
    <lineage>
        <taxon>Eukaryota</taxon>
        <taxon>Metazoa</taxon>
        <taxon>Ecdysozoa</taxon>
        <taxon>Arthropoda</taxon>
        <taxon>Crustacea</taxon>
        <taxon>Multicrustacea</taxon>
        <taxon>Cirripedia</taxon>
        <taxon>Thoracica</taxon>
        <taxon>Thoracicalcarea</taxon>
        <taxon>Balanomorpha</taxon>
        <taxon>Balanoidea</taxon>
        <taxon>Balanidae</taxon>
        <taxon>Amphibalaninae</taxon>
        <taxon>Amphibalanus</taxon>
    </lineage>
</organism>
<comment type="caution">
    <text evidence="8">The sequence shown here is derived from an EMBL/GenBank/DDBJ whole genome shotgun (WGS) entry which is preliminary data.</text>
</comment>
<dbReference type="PROSITE" id="PS51186">
    <property type="entry name" value="GNAT"/>
    <property type="match status" value="1"/>
</dbReference>
<dbReference type="AlphaFoldDB" id="A0A6A4W0C8"/>
<dbReference type="CDD" id="cd04301">
    <property type="entry name" value="NAT_SF"/>
    <property type="match status" value="1"/>
</dbReference>
<proteinExistence type="inferred from homology"/>
<dbReference type="GO" id="GO:0004343">
    <property type="term" value="F:glucosamine 6-phosphate N-acetyltransferase activity"/>
    <property type="evidence" value="ECO:0007669"/>
    <property type="project" value="UniProtKB-UniRule"/>
</dbReference>
<evidence type="ECO:0000256" key="5">
    <source>
        <dbReference type="ARBA" id="ARBA00048964"/>
    </source>
</evidence>
<accession>A0A6A4W0C8</accession>
<dbReference type="InterPro" id="IPR016181">
    <property type="entry name" value="Acyl_CoA_acyltransferase"/>
</dbReference>